<protein>
    <submittedName>
        <fullName evidence="1">Jg9851 protein</fullName>
    </submittedName>
</protein>
<comment type="caution">
    <text evidence="1">The sequence shown here is derived from an EMBL/GenBank/DDBJ whole genome shotgun (WGS) entry which is preliminary data.</text>
</comment>
<dbReference type="EMBL" id="CAKXAJ010015250">
    <property type="protein sequence ID" value="CAH2216389.1"/>
    <property type="molecule type" value="Genomic_DNA"/>
</dbReference>
<evidence type="ECO:0000313" key="2">
    <source>
        <dbReference type="Proteomes" id="UP000838756"/>
    </source>
</evidence>
<reference evidence="1" key="1">
    <citation type="submission" date="2022-03" db="EMBL/GenBank/DDBJ databases">
        <authorList>
            <person name="Lindestad O."/>
        </authorList>
    </citation>
    <scope>NUCLEOTIDE SEQUENCE</scope>
</reference>
<dbReference type="Proteomes" id="UP000838756">
    <property type="component" value="Unassembled WGS sequence"/>
</dbReference>
<name>A0A8S4QMR6_9NEOP</name>
<dbReference type="OrthoDB" id="10007415at2759"/>
<proteinExistence type="predicted"/>
<accession>A0A8S4QMR6</accession>
<gene>
    <name evidence="1" type="primary">jg9851</name>
    <name evidence="1" type="ORF">PAEG_LOCUS4437</name>
</gene>
<feature type="non-terminal residue" evidence="1">
    <location>
        <position position="1"/>
    </location>
</feature>
<organism evidence="1 2">
    <name type="scientific">Pararge aegeria aegeria</name>
    <dbReference type="NCBI Taxonomy" id="348720"/>
    <lineage>
        <taxon>Eukaryota</taxon>
        <taxon>Metazoa</taxon>
        <taxon>Ecdysozoa</taxon>
        <taxon>Arthropoda</taxon>
        <taxon>Hexapoda</taxon>
        <taxon>Insecta</taxon>
        <taxon>Pterygota</taxon>
        <taxon>Neoptera</taxon>
        <taxon>Endopterygota</taxon>
        <taxon>Lepidoptera</taxon>
        <taxon>Glossata</taxon>
        <taxon>Ditrysia</taxon>
        <taxon>Papilionoidea</taxon>
        <taxon>Nymphalidae</taxon>
        <taxon>Satyrinae</taxon>
        <taxon>Satyrini</taxon>
        <taxon>Parargina</taxon>
        <taxon>Pararge</taxon>
    </lineage>
</organism>
<dbReference type="AlphaFoldDB" id="A0A8S4QMR6"/>
<evidence type="ECO:0000313" key="1">
    <source>
        <dbReference type="EMBL" id="CAH2216389.1"/>
    </source>
</evidence>
<sequence>TAAEMRAQLQAKKRVDPKKVPLDLKSKFDIVKKL</sequence>
<keyword evidence="2" id="KW-1185">Reference proteome</keyword>